<sequence length="329" mass="35252">MKARTAFAAILVGVLAVLSVLVVRPFLDYVLAAMLLAFVLRPAQRRLAPEIGARLSAFALVTLTVLLFVGPVGLFVRVVLSDVDDLPTSVSELPTYRSVERIVERSLGVQIGAQFDQVLGSFTSALAQRSSGLASAGVHFTLGILLLLFLLYYLLKDADTLVRWAKRVTPLPRNVQDDLYAEAEEAAWAVLKGHVLVATVQGFVSGLGLIALGVPNAMFWTVVLMFLAMIPIVGVSPVLGGATVYLVVNGRILAAALLVVYGMTVVAVTDDYLRALVIDKESSLHSGVILLGVFGAAYFLGAIGIFVGPIILALFKETVEVFVEYYDLT</sequence>
<comment type="similarity">
    <text evidence="2">Belongs to the autoinducer-2 exporter (AI-2E) (TC 2.A.86) family.</text>
</comment>
<organism evidence="7 8">
    <name type="scientific">Halorussus limi</name>
    <dbReference type="NCBI Taxonomy" id="2938695"/>
    <lineage>
        <taxon>Archaea</taxon>
        <taxon>Methanobacteriati</taxon>
        <taxon>Methanobacteriota</taxon>
        <taxon>Stenosarchaea group</taxon>
        <taxon>Halobacteria</taxon>
        <taxon>Halobacteriales</taxon>
        <taxon>Haladaptataceae</taxon>
        <taxon>Halorussus</taxon>
    </lineage>
</organism>
<feature type="transmembrane region" description="Helical" evidence="6">
    <location>
        <begin position="195"/>
        <end position="212"/>
    </location>
</feature>
<dbReference type="Proteomes" id="UP000830729">
    <property type="component" value="Chromosome"/>
</dbReference>
<dbReference type="InterPro" id="IPR002549">
    <property type="entry name" value="AI-2E-like"/>
</dbReference>
<evidence type="ECO:0000256" key="4">
    <source>
        <dbReference type="ARBA" id="ARBA00022989"/>
    </source>
</evidence>
<dbReference type="KEGG" id="halx:M0R89_05665"/>
<keyword evidence="4 6" id="KW-1133">Transmembrane helix</keyword>
<dbReference type="PANTHER" id="PTHR21716">
    <property type="entry name" value="TRANSMEMBRANE PROTEIN"/>
    <property type="match status" value="1"/>
</dbReference>
<evidence type="ECO:0000313" key="8">
    <source>
        <dbReference type="Proteomes" id="UP000830729"/>
    </source>
</evidence>
<evidence type="ECO:0000256" key="1">
    <source>
        <dbReference type="ARBA" id="ARBA00004141"/>
    </source>
</evidence>
<keyword evidence="3 6" id="KW-0812">Transmembrane</keyword>
<dbReference type="RefSeq" id="WP_248651593.1">
    <property type="nucleotide sequence ID" value="NZ_CP096659.1"/>
</dbReference>
<gene>
    <name evidence="7" type="ORF">M0R89_05665</name>
</gene>
<evidence type="ECO:0000256" key="5">
    <source>
        <dbReference type="ARBA" id="ARBA00023136"/>
    </source>
</evidence>
<dbReference type="PANTHER" id="PTHR21716:SF4">
    <property type="entry name" value="TRANSMEMBRANE PROTEIN 245"/>
    <property type="match status" value="1"/>
</dbReference>
<name>A0A8U0HXR9_9EURY</name>
<accession>A0A8U0HXR9</accession>
<dbReference type="GO" id="GO:0016020">
    <property type="term" value="C:membrane"/>
    <property type="evidence" value="ECO:0007669"/>
    <property type="project" value="UniProtKB-SubCell"/>
</dbReference>
<reference evidence="7 8" key="1">
    <citation type="submission" date="2022-04" db="EMBL/GenBank/DDBJ databases">
        <title>Diverse halophilic archaea isolated from saline environments.</title>
        <authorList>
            <person name="Cui H.-L."/>
        </authorList>
    </citation>
    <scope>NUCLEOTIDE SEQUENCE [LARGE SCALE GENOMIC DNA]</scope>
    <source>
        <strain evidence="7 8">XZYJT49</strain>
    </source>
</reference>
<dbReference type="EMBL" id="CP096659">
    <property type="protein sequence ID" value="UPV75553.1"/>
    <property type="molecule type" value="Genomic_DNA"/>
</dbReference>
<feature type="transmembrane region" description="Helical" evidence="6">
    <location>
        <begin position="289"/>
        <end position="315"/>
    </location>
</feature>
<dbReference type="AlphaFoldDB" id="A0A8U0HXR9"/>
<proteinExistence type="inferred from homology"/>
<dbReference type="GeneID" id="72184666"/>
<evidence type="ECO:0000256" key="3">
    <source>
        <dbReference type="ARBA" id="ARBA00022692"/>
    </source>
</evidence>
<feature type="transmembrane region" description="Helical" evidence="6">
    <location>
        <begin position="218"/>
        <end position="240"/>
    </location>
</feature>
<keyword evidence="8" id="KW-1185">Reference proteome</keyword>
<feature type="transmembrane region" description="Helical" evidence="6">
    <location>
        <begin position="136"/>
        <end position="155"/>
    </location>
</feature>
<comment type="subcellular location">
    <subcellularLocation>
        <location evidence="1">Membrane</location>
        <topology evidence="1">Multi-pass membrane protein</topology>
    </subcellularLocation>
</comment>
<dbReference type="Pfam" id="PF01594">
    <property type="entry name" value="AI-2E_transport"/>
    <property type="match status" value="1"/>
</dbReference>
<feature type="transmembrane region" description="Helical" evidence="6">
    <location>
        <begin position="55"/>
        <end position="80"/>
    </location>
</feature>
<protein>
    <submittedName>
        <fullName evidence="7">AI-2E family transporter</fullName>
    </submittedName>
</protein>
<feature type="transmembrane region" description="Helical" evidence="6">
    <location>
        <begin position="252"/>
        <end position="269"/>
    </location>
</feature>
<evidence type="ECO:0000256" key="2">
    <source>
        <dbReference type="ARBA" id="ARBA00009773"/>
    </source>
</evidence>
<evidence type="ECO:0000256" key="6">
    <source>
        <dbReference type="SAM" id="Phobius"/>
    </source>
</evidence>
<keyword evidence="5 6" id="KW-0472">Membrane</keyword>
<evidence type="ECO:0000313" key="7">
    <source>
        <dbReference type="EMBL" id="UPV75553.1"/>
    </source>
</evidence>